<dbReference type="EMBL" id="CH474017">
    <property type="protein sequence ID" value="EDL96244.1"/>
    <property type="molecule type" value="Genomic_DNA"/>
</dbReference>
<evidence type="ECO:0000313" key="1">
    <source>
        <dbReference type="EMBL" id="EDL96244.1"/>
    </source>
</evidence>
<keyword evidence="1" id="KW-0808">Transferase</keyword>
<dbReference type="Proteomes" id="UP000234681">
    <property type="component" value="Chromosome 10"/>
</dbReference>
<proteinExistence type="predicted"/>
<dbReference type="RGD" id="620948">
    <property type="gene designation" value="Abat"/>
</dbReference>
<reference evidence="1 2" key="1">
    <citation type="submission" date="2005-07" db="EMBL/GenBank/DDBJ databases">
        <authorList>
            <person name="Mural R.J."/>
            <person name="Li P.W."/>
            <person name="Adams M.D."/>
            <person name="Amanatides P.G."/>
            <person name="Baden-Tillson H."/>
            <person name="Barnstead M."/>
            <person name="Chin S.H."/>
            <person name="Dew I."/>
            <person name="Evans C.A."/>
            <person name="Ferriera S."/>
            <person name="Flanigan M."/>
            <person name="Fosler C."/>
            <person name="Glodek A."/>
            <person name="Gu Z."/>
            <person name="Holt R.A."/>
            <person name="Jennings D."/>
            <person name="Kraft C.L."/>
            <person name="Lu F."/>
            <person name="Nguyen T."/>
            <person name="Nusskern D.R."/>
            <person name="Pfannkoch C.M."/>
            <person name="Sitter C."/>
            <person name="Sutton G.G."/>
            <person name="Venter J.C."/>
            <person name="Wang Z."/>
            <person name="Woodage T."/>
            <person name="Zheng X.H."/>
            <person name="Zhong F."/>
        </authorList>
    </citation>
    <scope>NUCLEOTIDE SEQUENCE [LARGE SCALE GENOMIC DNA]</scope>
    <source>
        <strain>BN</strain>
        <strain evidence="2">Sprague-Dawley</strain>
    </source>
</reference>
<sequence>MGYNLCCSAKSDSPVHEPVGEGPIPQGDFYEDRGSSHCLGSFVLSHRHAGSHIRSNMVYSGSGPIEEGEEPVVLALPPTSSSARFISTHPLPTASVL</sequence>
<dbReference type="GO" id="GO:0008483">
    <property type="term" value="F:transaminase activity"/>
    <property type="evidence" value="ECO:0007669"/>
    <property type="project" value="UniProtKB-KW"/>
</dbReference>
<evidence type="ECO:0000313" key="2">
    <source>
        <dbReference type="Proteomes" id="UP000234681"/>
    </source>
</evidence>
<evidence type="ECO:0000313" key="3">
    <source>
        <dbReference type="RGD" id="620948"/>
    </source>
</evidence>
<keyword evidence="1" id="KW-0032">Aminotransferase</keyword>
<dbReference type="AlphaFoldDB" id="A6K4M2"/>
<name>A6K4M2_RAT</name>
<organism evidence="1 2">
    <name type="scientific">Rattus norvegicus</name>
    <name type="common">Rat</name>
    <dbReference type="NCBI Taxonomy" id="10116"/>
    <lineage>
        <taxon>Eukaryota</taxon>
        <taxon>Metazoa</taxon>
        <taxon>Chordata</taxon>
        <taxon>Craniata</taxon>
        <taxon>Vertebrata</taxon>
        <taxon>Euteleostomi</taxon>
        <taxon>Mammalia</taxon>
        <taxon>Eutheria</taxon>
        <taxon>Euarchontoglires</taxon>
        <taxon>Glires</taxon>
        <taxon>Rodentia</taxon>
        <taxon>Myomorpha</taxon>
        <taxon>Muroidea</taxon>
        <taxon>Muridae</taxon>
        <taxon>Murinae</taxon>
        <taxon>Rattus</taxon>
    </lineage>
</organism>
<accession>A6K4M2</accession>
<protein>
    <submittedName>
        <fullName evidence="1">4-aminobutyrate aminotransferase, isoform CRA_b</fullName>
    </submittedName>
</protein>
<gene>
    <name evidence="1 3" type="primary">Abat</name>
    <name evidence="1" type="ORF">rCG_49821</name>
</gene>